<gene>
    <name evidence="11" type="primary">mcpG</name>
    <name evidence="11" type="ORF">E5S67_00226</name>
</gene>
<keyword evidence="7 8" id="KW-0807">Transducer</keyword>
<evidence type="ECO:0000313" key="11">
    <source>
        <dbReference type="EMBL" id="NQE32511.1"/>
    </source>
</evidence>
<keyword evidence="3" id="KW-0145">Chemotaxis</keyword>
<dbReference type="Gene3D" id="1.10.287.950">
    <property type="entry name" value="Methyl-accepting chemotaxis protein"/>
    <property type="match status" value="1"/>
</dbReference>
<keyword evidence="4 9" id="KW-0812">Transmembrane</keyword>
<dbReference type="Proteomes" id="UP000702425">
    <property type="component" value="Unassembled WGS sequence"/>
</dbReference>
<keyword evidence="12" id="KW-1185">Reference proteome</keyword>
<sequence>MIKKINNWSLRIKAIVFAIALSTIPVLLTGAMTYLFASENMTNYVIKYQELRAIATANEVSNFLFERYLDVNELANLAILNDPRVSKKTSTSQKQALLDKYINGGEGYDSIAVADLQGNTILQSSGEPITDFGKRDYFQKVTKTNLPTVVQPRKSFINGKYAIFAAAPVVDINTGKTIAVIRTRTPTTYLDQGFYENTDKLIRYSEEFQKEEYHLIDGNGKFFSATETDDVSRDARSAFNVFAKLQAEKKINSAIDIDRIDGAKQLITYAPIENLKNMPELGWSVIIANDTKNVFAPQEDMLYALIAGVGMTAAIVSVIATFLASRTTGSVNEIVRAIASSSSQIGVTVEQQERIASQQLYAVHRTATTMDELGESSKACASQAEAAAFGASQALKLTAGGSQAVDNTLKEMATLTETVGAIKKQILRLSEQTDRIGNISSLVSDLANQTNMLALNAAVEAVRAGESGKGFAVVASEIRKLADRSQESASKINALVADIQKAIISTETVMDNGTKTVENGVRIARKTADAFAGVAESIERIVLNSKQISCTAINQAIAIEDVVEVVNSLNLAAQETATGISQVKLGISKLNQAAQNLKAVV</sequence>
<keyword evidence="5 9" id="KW-1133">Transmembrane helix</keyword>
<evidence type="ECO:0000256" key="8">
    <source>
        <dbReference type="PROSITE-ProRule" id="PRU00284"/>
    </source>
</evidence>
<feature type="transmembrane region" description="Helical" evidence="9">
    <location>
        <begin position="12"/>
        <end position="37"/>
    </location>
</feature>
<evidence type="ECO:0000256" key="1">
    <source>
        <dbReference type="ARBA" id="ARBA00004651"/>
    </source>
</evidence>
<dbReference type="SUPFAM" id="SSF58104">
    <property type="entry name" value="Methyl-accepting chemotaxis protein (MCP) signaling domain"/>
    <property type="match status" value="1"/>
</dbReference>
<feature type="domain" description="Methyl-accepting transducer" evidence="10">
    <location>
        <begin position="334"/>
        <end position="570"/>
    </location>
</feature>
<name>A0ABX2CQP8_9CYAN</name>
<evidence type="ECO:0000256" key="6">
    <source>
        <dbReference type="ARBA" id="ARBA00023136"/>
    </source>
</evidence>
<evidence type="ECO:0000256" key="7">
    <source>
        <dbReference type="ARBA" id="ARBA00023224"/>
    </source>
</evidence>
<evidence type="ECO:0000256" key="3">
    <source>
        <dbReference type="ARBA" id="ARBA00022500"/>
    </source>
</evidence>
<dbReference type="CDD" id="cd12914">
    <property type="entry name" value="PDC1_DGC_like"/>
    <property type="match status" value="1"/>
</dbReference>
<dbReference type="PANTHER" id="PTHR32089">
    <property type="entry name" value="METHYL-ACCEPTING CHEMOTAXIS PROTEIN MCPB"/>
    <property type="match status" value="1"/>
</dbReference>
<evidence type="ECO:0000256" key="4">
    <source>
        <dbReference type="ARBA" id="ARBA00022692"/>
    </source>
</evidence>
<evidence type="ECO:0000313" key="12">
    <source>
        <dbReference type="Proteomes" id="UP000702425"/>
    </source>
</evidence>
<dbReference type="SMART" id="SM00283">
    <property type="entry name" value="MA"/>
    <property type="match status" value="1"/>
</dbReference>
<evidence type="ECO:0000256" key="5">
    <source>
        <dbReference type="ARBA" id="ARBA00022989"/>
    </source>
</evidence>
<comment type="subcellular location">
    <subcellularLocation>
        <location evidence="1">Cell membrane</location>
        <topology evidence="1">Multi-pass membrane protein</topology>
    </subcellularLocation>
</comment>
<evidence type="ECO:0000256" key="2">
    <source>
        <dbReference type="ARBA" id="ARBA00022475"/>
    </source>
</evidence>
<dbReference type="InterPro" id="IPR004089">
    <property type="entry name" value="MCPsignal_dom"/>
</dbReference>
<dbReference type="EMBL" id="SRRZ01000002">
    <property type="protein sequence ID" value="NQE32511.1"/>
    <property type="molecule type" value="Genomic_DNA"/>
</dbReference>
<dbReference type="Pfam" id="PF02743">
    <property type="entry name" value="dCache_1"/>
    <property type="match status" value="1"/>
</dbReference>
<protein>
    <submittedName>
        <fullName evidence="11">Methyl-accepting chemotaxis protein McpG</fullName>
    </submittedName>
</protein>
<comment type="caution">
    <text evidence="11">The sequence shown here is derived from an EMBL/GenBank/DDBJ whole genome shotgun (WGS) entry which is preliminary data.</text>
</comment>
<evidence type="ECO:0000259" key="10">
    <source>
        <dbReference type="PROSITE" id="PS50111"/>
    </source>
</evidence>
<dbReference type="InterPro" id="IPR033479">
    <property type="entry name" value="dCache_1"/>
</dbReference>
<feature type="transmembrane region" description="Helical" evidence="9">
    <location>
        <begin position="301"/>
        <end position="324"/>
    </location>
</feature>
<reference evidence="11 12" key="1">
    <citation type="journal article" date="2020" name="Sci. Rep.">
        <title>A novel cyanobacterial geosmin producer, revising GeoA distribution and dispersion patterns in Bacteria.</title>
        <authorList>
            <person name="Churro C."/>
            <person name="Semedo-Aguiar A.P."/>
            <person name="Silva A.D."/>
            <person name="Pereira-Leal J.B."/>
            <person name="Leite R.B."/>
        </authorList>
    </citation>
    <scope>NUCLEOTIDE SEQUENCE [LARGE SCALE GENOMIC DNA]</scope>
    <source>
        <strain evidence="11 12">IPMA8</strain>
    </source>
</reference>
<accession>A0ABX2CQP8</accession>
<dbReference type="Gene3D" id="3.30.450.20">
    <property type="entry name" value="PAS domain"/>
    <property type="match status" value="1"/>
</dbReference>
<evidence type="ECO:0000256" key="9">
    <source>
        <dbReference type="SAM" id="Phobius"/>
    </source>
</evidence>
<dbReference type="Pfam" id="PF00015">
    <property type="entry name" value="MCPsignal"/>
    <property type="match status" value="1"/>
</dbReference>
<organism evidence="11 12">
    <name type="scientific">Microcoleus asticus IPMA8</name>
    <dbReference type="NCBI Taxonomy" id="2563858"/>
    <lineage>
        <taxon>Bacteria</taxon>
        <taxon>Bacillati</taxon>
        <taxon>Cyanobacteriota</taxon>
        <taxon>Cyanophyceae</taxon>
        <taxon>Oscillatoriophycideae</taxon>
        <taxon>Oscillatoriales</taxon>
        <taxon>Microcoleaceae</taxon>
        <taxon>Microcoleus</taxon>
        <taxon>Microcoleus asticus</taxon>
    </lineage>
</organism>
<dbReference type="RefSeq" id="WP_172184651.1">
    <property type="nucleotide sequence ID" value="NZ_CAWPPK010000112.1"/>
</dbReference>
<keyword evidence="2" id="KW-1003">Cell membrane</keyword>
<proteinExistence type="predicted"/>
<dbReference type="PANTHER" id="PTHR32089:SF112">
    <property type="entry name" value="LYSOZYME-LIKE PROTEIN-RELATED"/>
    <property type="match status" value="1"/>
</dbReference>
<dbReference type="PROSITE" id="PS50111">
    <property type="entry name" value="CHEMOTAXIS_TRANSDUC_2"/>
    <property type="match status" value="1"/>
</dbReference>
<keyword evidence="6 9" id="KW-0472">Membrane</keyword>